<keyword evidence="2" id="KW-1185">Reference proteome</keyword>
<evidence type="ECO:0000313" key="1">
    <source>
        <dbReference type="EMBL" id="UYP47599.1"/>
    </source>
</evidence>
<protein>
    <recommendedName>
        <fullName evidence="3">DHHA1 domain-containing protein</fullName>
    </recommendedName>
</protein>
<proteinExistence type="predicted"/>
<dbReference type="EMBL" id="CP104013">
    <property type="protein sequence ID" value="UYP47599.1"/>
    <property type="molecule type" value="Genomic_DNA"/>
</dbReference>
<gene>
    <name evidence="1" type="ORF">NEF87_003884</name>
</gene>
<organism evidence="1 2">
    <name type="scientific">Candidatus Lokiarchaeum ossiferum</name>
    <dbReference type="NCBI Taxonomy" id="2951803"/>
    <lineage>
        <taxon>Archaea</taxon>
        <taxon>Promethearchaeati</taxon>
        <taxon>Promethearchaeota</taxon>
        <taxon>Promethearchaeia</taxon>
        <taxon>Promethearchaeales</taxon>
        <taxon>Promethearchaeaceae</taxon>
        <taxon>Candidatus Lokiarchaeum</taxon>
    </lineage>
</organism>
<dbReference type="PANTHER" id="PTHR42146">
    <property type="entry name" value="3',5'-CYCLIC-NUCLEOTIDE PHOSPHODIESTERASE"/>
    <property type="match status" value="1"/>
</dbReference>
<reference evidence="1" key="1">
    <citation type="submission" date="2022-09" db="EMBL/GenBank/DDBJ databases">
        <title>Actin cytoskeleton and complex cell architecture in an #Asgard archaeon.</title>
        <authorList>
            <person name="Ponce Toledo R.I."/>
            <person name="Schleper C."/>
            <person name="Rodrigues Oliveira T."/>
            <person name="Wollweber F."/>
            <person name="Xu J."/>
            <person name="Rittmann S."/>
            <person name="Klingl A."/>
            <person name="Pilhofer M."/>
        </authorList>
    </citation>
    <scope>NUCLEOTIDE SEQUENCE</scope>
    <source>
        <strain evidence="1">B-35</strain>
    </source>
</reference>
<dbReference type="InterPro" id="IPR038763">
    <property type="entry name" value="DHH_sf"/>
</dbReference>
<dbReference type="Gene3D" id="3.10.310.30">
    <property type="match status" value="1"/>
</dbReference>
<dbReference type="InterPro" id="IPR052968">
    <property type="entry name" value="Nucleotide_metab_enz"/>
</dbReference>
<dbReference type="SUPFAM" id="SSF64182">
    <property type="entry name" value="DHH phosphoesterases"/>
    <property type="match status" value="1"/>
</dbReference>
<name>A0ABY6HYG9_9ARCH</name>
<dbReference type="PANTHER" id="PTHR42146:SF1">
    <property type="entry name" value="OLIGORIBONUCLEASE NRNB"/>
    <property type="match status" value="1"/>
</dbReference>
<sequence length="358" mass="41513">MMTKNRTVIIISHIEDLDGLVSAALVKKYLLLQNYSPSCINIRLTTYPNLPNEIRALSNRSDTFILYILDLGLNYEILSEIEKNFPKKTDPMIQTHVYFDHHEFPNYPRSIEQILNNYFNIIVNPSRYKAIEKEASNSLSDITRKCTADLIYETYPLLKSSFWDQLVYYAHLMDFKSDNITINCDIAQNLNQYISFYQNDEKKIYDLLDCMNDPISWKIFLQQLPKAMISIKKWYSDQISLISKSKIQSKFLGYSVIAAWADLRSGEITSNLRLLYPEVDLILGLSVREKYLNIRTSKDFAHRLAEIFGGGGHKDRAGFSLPSKWENVVQKYSSDLLFPSIILEDFLQQCTSILRTDG</sequence>
<dbReference type="Proteomes" id="UP001208689">
    <property type="component" value="Chromosome"/>
</dbReference>
<accession>A0ABY6HYG9</accession>
<evidence type="ECO:0008006" key="3">
    <source>
        <dbReference type="Google" id="ProtNLM"/>
    </source>
</evidence>
<evidence type="ECO:0000313" key="2">
    <source>
        <dbReference type="Proteomes" id="UP001208689"/>
    </source>
</evidence>